<name>A0A8H5BZ23_9AGAR</name>
<reference evidence="2 3" key="1">
    <citation type="journal article" date="2020" name="ISME J.">
        <title>Uncovering the hidden diversity of litter-decomposition mechanisms in mushroom-forming fungi.</title>
        <authorList>
            <person name="Floudas D."/>
            <person name="Bentzer J."/>
            <person name="Ahren D."/>
            <person name="Johansson T."/>
            <person name="Persson P."/>
            <person name="Tunlid A."/>
        </authorList>
    </citation>
    <scope>NUCLEOTIDE SEQUENCE [LARGE SCALE GENOMIC DNA]</scope>
    <source>
        <strain evidence="2 3">CBS 175.51</strain>
    </source>
</reference>
<keyword evidence="1" id="KW-1133">Transmembrane helix</keyword>
<evidence type="ECO:0000313" key="2">
    <source>
        <dbReference type="EMBL" id="KAF5332085.1"/>
    </source>
</evidence>
<evidence type="ECO:0000313" key="3">
    <source>
        <dbReference type="Proteomes" id="UP000541558"/>
    </source>
</evidence>
<dbReference type="InterPro" id="IPR032710">
    <property type="entry name" value="NTF2-like_dom_sf"/>
</dbReference>
<proteinExistence type="predicted"/>
<comment type="caution">
    <text evidence="2">The sequence shown here is derived from an EMBL/GenBank/DDBJ whole genome shotgun (WGS) entry which is preliminary data.</text>
</comment>
<dbReference type="OrthoDB" id="2820488at2759"/>
<accession>A0A8H5BZ23</accession>
<dbReference type="Proteomes" id="UP000541558">
    <property type="component" value="Unassembled WGS sequence"/>
</dbReference>
<sequence>MGKMKKRSLQFELEYGLQASSDDKKAVLEDDNVVPNLVKPLDGRPATRIIMRYALLAPIFLSSVIVVQASVIKAWPWPWIVGARSNRIAVCDYTAPKRGLLRRQEAAIADYARIILEQRDVQGAFDKYIPGEYVQHSSFFSCSGREHSIEVFIPFYTNPGLSWSNLRTFASGDGNGVFHYKLNTNGGREKGGETYAVIDIFRFKGTCIVEHWDAVQQIFGNETNPIAFF</sequence>
<dbReference type="AlphaFoldDB" id="A0A8H5BZ23"/>
<feature type="transmembrane region" description="Helical" evidence="1">
    <location>
        <begin position="53"/>
        <end position="77"/>
    </location>
</feature>
<keyword evidence="1" id="KW-0472">Membrane</keyword>
<dbReference type="Gene3D" id="3.10.450.50">
    <property type="match status" value="1"/>
</dbReference>
<protein>
    <recommendedName>
        <fullName evidence="4">SnoaL-like domain-containing protein</fullName>
    </recommendedName>
</protein>
<evidence type="ECO:0008006" key="4">
    <source>
        <dbReference type="Google" id="ProtNLM"/>
    </source>
</evidence>
<gene>
    <name evidence="2" type="ORF">D9611_008125</name>
</gene>
<evidence type="ECO:0000256" key="1">
    <source>
        <dbReference type="SAM" id="Phobius"/>
    </source>
</evidence>
<keyword evidence="3" id="KW-1185">Reference proteome</keyword>
<dbReference type="EMBL" id="JAACJK010000111">
    <property type="protein sequence ID" value="KAF5332085.1"/>
    <property type="molecule type" value="Genomic_DNA"/>
</dbReference>
<dbReference type="SUPFAM" id="SSF54427">
    <property type="entry name" value="NTF2-like"/>
    <property type="match status" value="1"/>
</dbReference>
<keyword evidence="1" id="KW-0812">Transmembrane</keyword>
<organism evidence="2 3">
    <name type="scientific">Ephemerocybe angulata</name>
    <dbReference type="NCBI Taxonomy" id="980116"/>
    <lineage>
        <taxon>Eukaryota</taxon>
        <taxon>Fungi</taxon>
        <taxon>Dikarya</taxon>
        <taxon>Basidiomycota</taxon>
        <taxon>Agaricomycotina</taxon>
        <taxon>Agaricomycetes</taxon>
        <taxon>Agaricomycetidae</taxon>
        <taxon>Agaricales</taxon>
        <taxon>Agaricineae</taxon>
        <taxon>Psathyrellaceae</taxon>
        <taxon>Ephemerocybe</taxon>
    </lineage>
</organism>